<evidence type="ECO:0000256" key="7">
    <source>
        <dbReference type="ARBA" id="ARBA00023242"/>
    </source>
</evidence>
<feature type="domain" description="C2H2-type" evidence="10">
    <location>
        <begin position="192"/>
        <end position="219"/>
    </location>
</feature>
<feature type="region of interest" description="Disordered" evidence="9">
    <location>
        <begin position="22"/>
        <end position="43"/>
    </location>
</feature>
<proteinExistence type="evidence at transcript level"/>
<organism evidence="11">
    <name type="scientific">Triatoma infestans</name>
    <name type="common">Assassin bug</name>
    <dbReference type="NCBI Taxonomy" id="30076"/>
    <lineage>
        <taxon>Eukaryota</taxon>
        <taxon>Metazoa</taxon>
        <taxon>Ecdysozoa</taxon>
        <taxon>Arthropoda</taxon>
        <taxon>Hexapoda</taxon>
        <taxon>Insecta</taxon>
        <taxon>Pterygota</taxon>
        <taxon>Neoptera</taxon>
        <taxon>Paraneoptera</taxon>
        <taxon>Hemiptera</taxon>
        <taxon>Heteroptera</taxon>
        <taxon>Panheteroptera</taxon>
        <taxon>Cimicomorpha</taxon>
        <taxon>Reduviidae</taxon>
        <taxon>Triatominae</taxon>
        <taxon>Triatoma</taxon>
    </lineage>
</organism>
<feature type="domain" description="C2H2-type" evidence="10">
    <location>
        <begin position="400"/>
        <end position="419"/>
    </location>
</feature>
<feature type="region of interest" description="Disordered" evidence="9">
    <location>
        <begin position="101"/>
        <end position="135"/>
    </location>
</feature>
<dbReference type="PANTHER" id="PTHR24390:SF159">
    <property type="entry name" value="GROWTH FACTOR INDEPENDENT 1 TRANSCRIPTIONAL REPRESSOR"/>
    <property type="match status" value="1"/>
</dbReference>
<dbReference type="PROSITE" id="PS00028">
    <property type="entry name" value="ZINC_FINGER_C2H2_1"/>
    <property type="match status" value="8"/>
</dbReference>
<evidence type="ECO:0000256" key="3">
    <source>
        <dbReference type="ARBA" id="ARBA00022737"/>
    </source>
</evidence>
<keyword evidence="6" id="KW-0238">DNA-binding</keyword>
<keyword evidence="5" id="KW-0862">Zinc</keyword>
<keyword evidence="7" id="KW-0539">Nucleus</keyword>
<accession>A0A023F3B1</accession>
<dbReference type="GO" id="GO:0008270">
    <property type="term" value="F:zinc ion binding"/>
    <property type="evidence" value="ECO:0007669"/>
    <property type="project" value="UniProtKB-KW"/>
</dbReference>
<dbReference type="GO" id="GO:0003700">
    <property type="term" value="F:DNA-binding transcription factor activity"/>
    <property type="evidence" value="ECO:0007669"/>
    <property type="project" value="TreeGrafter"/>
</dbReference>
<evidence type="ECO:0000256" key="5">
    <source>
        <dbReference type="ARBA" id="ARBA00022833"/>
    </source>
</evidence>
<feature type="domain" description="C2H2-type" evidence="10">
    <location>
        <begin position="432"/>
        <end position="459"/>
    </location>
</feature>
<evidence type="ECO:0000256" key="8">
    <source>
        <dbReference type="PROSITE-ProRule" id="PRU00042"/>
    </source>
</evidence>
<dbReference type="InterPro" id="IPR013087">
    <property type="entry name" value="Znf_C2H2_type"/>
</dbReference>
<dbReference type="InterPro" id="IPR036236">
    <property type="entry name" value="Znf_C2H2_sf"/>
</dbReference>
<evidence type="ECO:0000256" key="6">
    <source>
        <dbReference type="ARBA" id="ARBA00023125"/>
    </source>
</evidence>
<dbReference type="SUPFAM" id="SSF57667">
    <property type="entry name" value="beta-beta-alpha zinc fingers"/>
    <property type="match status" value="6"/>
</dbReference>
<keyword evidence="4 8" id="KW-0863">Zinc-finger</keyword>
<feature type="non-terminal residue" evidence="11">
    <location>
        <position position="1"/>
    </location>
</feature>
<sequence length="610" mass="69387">LDPIKAVSDHLSERITLESNEESMPYFSHAKPSSQSTSIAKPYKVKTETESLIKSNEPTNMNNNLMFRSMFFMNDEPRHFLAPHIPVIPNEAEYFQRKQNAAGGSTQTNVASQTNSGENSTTPHVKPSTQGKQRPHTCEECGKSFLLKHHLATHIRVHTGERPHVCPECGKSFALKHCLSTHLLLHSAERPYKCNECNKNFTLKHHLVSHEKMHTRDRPFECRECGQRFSQKRHLSTHMKFHSGERPFSCQVCGETFTREEHLVMHSRFHGGLQPYICPDCGAGFLRKFQLVEHERQHGRCPDACPTCGKEFLQKRTLLLHVRTCGMNNNPHNTHNVDPNAALTKVCKECGEAFSSAEGLALHMRLHIGDHSFLSDICSLAASLKQAAGTQTPTIPKKAHSCPDCNRSFTQKHGLNQHMLRYPNGACKLKPFRCDKCGKSFSQKNHLVLHERQHMEPSARSELQKHRNNNMRDNMASIENSQATLMRHLELSSPPPRGPHTLAHPQKPHLVLHERQMEPAERNEINKVRSNMESIENSQALMRHLEMADPAARPQQHPLSLPGGKGHHVLHERQMETDRNDLNKHRNMEAIDGTQSSLMRHLDHPLAHNQ</sequence>
<dbReference type="PANTHER" id="PTHR24390">
    <property type="entry name" value="ZINC FINGER PROTEIN"/>
    <property type="match status" value="1"/>
</dbReference>
<dbReference type="SMART" id="SM00355">
    <property type="entry name" value="ZnF_C2H2"/>
    <property type="match status" value="10"/>
</dbReference>
<dbReference type="Pfam" id="PF00096">
    <property type="entry name" value="zf-C2H2"/>
    <property type="match status" value="8"/>
</dbReference>
<feature type="domain" description="C2H2-type" evidence="10">
    <location>
        <begin position="276"/>
        <end position="298"/>
    </location>
</feature>
<feature type="domain" description="C2H2-type" evidence="10">
    <location>
        <begin position="303"/>
        <end position="331"/>
    </location>
</feature>
<dbReference type="GO" id="GO:0006357">
    <property type="term" value="P:regulation of transcription by RNA polymerase II"/>
    <property type="evidence" value="ECO:0007669"/>
    <property type="project" value="TreeGrafter"/>
</dbReference>
<keyword evidence="2" id="KW-0479">Metal-binding</keyword>
<evidence type="ECO:0000259" key="10">
    <source>
        <dbReference type="PROSITE" id="PS50157"/>
    </source>
</evidence>
<name>A0A023F3B1_TRIIF</name>
<dbReference type="PROSITE" id="PS50157">
    <property type="entry name" value="ZINC_FINGER_C2H2_2"/>
    <property type="match status" value="10"/>
</dbReference>
<dbReference type="FunFam" id="3.30.160.60:FF:000145">
    <property type="entry name" value="Zinc finger protein 574"/>
    <property type="match status" value="1"/>
</dbReference>
<evidence type="ECO:0000313" key="11">
    <source>
        <dbReference type="EMBL" id="JAC15691.1"/>
    </source>
</evidence>
<dbReference type="FunFam" id="3.30.160.60:FF:000414">
    <property type="entry name" value="Zinc finger protein 398"/>
    <property type="match status" value="1"/>
</dbReference>
<dbReference type="Gene3D" id="3.30.160.60">
    <property type="entry name" value="Classic Zinc Finger"/>
    <property type="match status" value="9"/>
</dbReference>
<dbReference type="FunFam" id="3.30.160.60:FF:001177">
    <property type="entry name" value="Zinc finger protein 33A"/>
    <property type="match status" value="1"/>
</dbReference>
<feature type="domain" description="C2H2-type" evidence="10">
    <location>
        <begin position="220"/>
        <end position="247"/>
    </location>
</feature>
<dbReference type="FunFam" id="3.30.160.60:FF:000086">
    <property type="entry name" value="transcription factor E4F1 isoform X1"/>
    <property type="match status" value="1"/>
</dbReference>
<comment type="subcellular location">
    <subcellularLocation>
        <location evidence="1">Nucleus</location>
    </subcellularLocation>
</comment>
<dbReference type="AlphaFoldDB" id="A0A023F3B1"/>
<evidence type="ECO:0000256" key="1">
    <source>
        <dbReference type="ARBA" id="ARBA00004123"/>
    </source>
</evidence>
<evidence type="ECO:0000256" key="2">
    <source>
        <dbReference type="ARBA" id="ARBA00022723"/>
    </source>
</evidence>
<evidence type="ECO:0000256" key="4">
    <source>
        <dbReference type="ARBA" id="ARBA00022771"/>
    </source>
</evidence>
<evidence type="ECO:0000256" key="9">
    <source>
        <dbReference type="SAM" id="MobiDB-lite"/>
    </source>
</evidence>
<dbReference type="GO" id="GO:0005634">
    <property type="term" value="C:nucleus"/>
    <property type="evidence" value="ECO:0007669"/>
    <property type="project" value="UniProtKB-SubCell"/>
</dbReference>
<feature type="domain" description="C2H2-type" evidence="10">
    <location>
        <begin position="248"/>
        <end position="275"/>
    </location>
</feature>
<feature type="domain" description="C2H2-type" evidence="10">
    <location>
        <begin position="136"/>
        <end position="163"/>
    </location>
</feature>
<dbReference type="GO" id="GO:0000978">
    <property type="term" value="F:RNA polymerase II cis-regulatory region sequence-specific DNA binding"/>
    <property type="evidence" value="ECO:0007669"/>
    <property type="project" value="TreeGrafter"/>
</dbReference>
<dbReference type="FunFam" id="3.30.160.60:FF:002343">
    <property type="entry name" value="Zinc finger protein 33A"/>
    <property type="match status" value="1"/>
</dbReference>
<dbReference type="EMBL" id="GBBI01003021">
    <property type="protein sequence ID" value="JAC15691.1"/>
    <property type="molecule type" value="mRNA"/>
</dbReference>
<feature type="compositionally biased region" description="Polar residues" evidence="9">
    <location>
        <begin position="101"/>
        <end position="132"/>
    </location>
</feature>
<protein>
    <submittedName>
        <fullName evidence="11">Putative c2h2-type zn-finger protein</fullName>
    </submittedName>
</protein>
<dbReference type="FunFam" id="3.30.160.60:FF:000065">
    <property type="entry name" value="B-cell CLL/lymphoma 6, member B"/>
    <property type="match status" value="1"/>
</dbReference>
<keyword evidence="3" id="KW-0677">Repeat</keyword>
<feature type="domain" description="C2H2-type" evidence="10">
    <location>
        <begin position="345"/>
        <end position="372"/>
    </location>
</feature>
<reference evidence="11" key="1">
    <citation type="journal article" date="2014" name="PLoS Negl. Trop. Dis.">
        <title>An updated insight into the Sialotranscriptome of Triatoma infestans: developmental stage and geographic variations.</title>
        <authorList>
            <person name="Schwarz A."/>
            <person name="Medrano-Mercado N."/>
            <person name="Schaub G.A."/>
            <person name="Struchiner C.J."/>
            <person name="Bargues M.D."/>
            <person name="Levy M.Z."/>
            <person name="Ribeiro J.M."/>
        </authorList>
    </citation>
    <scope>NUCLEOTIDE SEQUENCE</scope>
    <source>
        <strain evidence="11">Chile</strain>
        <tissue evidence="11">Salivary glands</tissue>
    </source>
</reference>
<feature type="domain" description="C2H2-type" evidence="10">
    <location>
        <begin position="164"/>
        <end position="191"/>
    </location>
</feature>